<sequence length="161" mass="18647">MAIFEFTKENLKKAEEILLKYPKENQRAAIMPLLWLAQDQNNNWISKEVMDYIAKFLSMPPIRVYEVVTFYTMYNKEPVGKYLIQVCRTTPCWLRGSDKILSACKKKLNIDIGQTTRDSKFTLVEVECLGACIDAPVIQINKDTYEKVNEDSIIQLINSLN</sequence>
<dbReference type="Proteomes" id="UP001293791">
    <property type="component" value="Unassembled WGS sequence"/>
</dbReference>
<keyword evidence="5" id="KW-0408">Iron</keyword>
<evidence type="ECO:0000313" key="11">
    <source>
        <dbReference type="Proteomes" id="UP001293791"/>
    </source>
</evidence>
<dbReference type="InterPro" id="IPR036249">
    <property type="entry name" value="Thioredoxin-like_sf"/>
</dbReference>
<comment type="caution">
    <text evidence="10">The sequence shown here is derived from an EMBL/GenBank/DDBJ whole genome shotgun (WGS) entry which is preliminary data.</text>
</comment>
<evidence type="ECO:0000256" key="2">
    <source>
        <dbReference type="ARBA" id="ARBA00019898"/>
    </source>
</evidence>
<reference evidence="10 11" key="1">
    <citation type="submission" date="2023-02" db="EMBL/GenBank/DDBJ databases">
        <title>Host association and intracellularity evolved multiple times independently in the Rickettsiales.</title>
        <authorList>
            <person name="Castelli M."/>
            <person name="Nardi T."/>
            <person name="Gammuto L."/>
            <person name="Bellinzona G."/>
            <person name="Sabaneyeva E."/>
            <person name="Potekhin A."/>
            <person name="Serra V."/>
            <person name="Petroni G."/>
            <person name="Sassera D."/>
        </authorList>
    </citation>
    <scope>NUCLEOTIDE SEQUENCE [LARGE SCALE GENOMIC DNA]</scope>
    <source>
        <strain evidence="10 11">BOD18</strain>
    </source>
</reference>
<dbReference type="PROSITE" id="PS01099">
    <property type="entry name" value="COMPLEX1_24K"/>
    <property type="match status" value="1"/>
</dbReference>
<dbReference type="PANTHER" id="PTHR10371:SF3">
    <property type="entry name" value="NADH DEHYDROGENASE [UBIQUINONE] FLAVOPROTEIN 2, MITOCHONDRIAL"/>
    <property type="match status" value="1"/>
</dbReference>
<dbReference type="InterPro" id="IPR002023">
    <property type="entry name" value="NuoE-like"/>
</dbReference>
<dbReference type="PANTHER" id="PTHR10371">
    <property type="entry name" value="NADH DEHYDROGENASE UBIQUINONE FLAVOPROTEIN 2, MITOCHONDRIAL"/>
    <property type="match status" value="1"/>
</dbReference>
<evidence type="ECO:0000256" key="7">
    <source>
        <dbReference type="ARBA" id="ARBA00031580"/>
    </source>
</evidence>
<proteinExistence type="inferred from homology"/>
<dbReference type="NCBIfam" id="NF005725">
    <property type="entry name" value="PRK07539.1-5"/>
    <property type="match status" value="1"/>
</dbReference>
<comment type="similarity">
    <text evidence="1">Belongs to the complex I 24 kDa subunit family.</text>
</comment>
<evidence type="ECO:0000256" key="1">
    <source>
        <dbReference type="ARBA" id="ARBA00010643"/>
    </source>
</evidence>
<keyword evidence="11" id="KW-1185">Reference proteome</keyword>
<organism evidence="10 11">
    <name type="scientific">Candidatus Cyrtobacter comes</name>
    <dbReference type="NCBI Taxonomy" id="675776"/>
    <lineage>
        <taxon>Bacteria</taxon>
        <taxon>Pseudomonadati</taxon>
        <taxon>Pseudomonadota</taxon>
        <taxon>Alphaproteobacteria</taxon>
        <taxon>Rickettsiales</taxon>
        <taxon>Candidatus Midichloriaceae</taxon>
        <taxon>Candidatus Cyrtobacter</taxon>
    </lineage>
</organism>
<keyword evidence="4" id="KW-0479">Metal-binding</keyword>
<evidence type="ECO:0000256" key="4">
    <source>
        <dbReference type="ARBA" id="ARBA00022723"/>
    </source>
</evidence>
<accession>A0ABU5L7K0</accession>
<dbReference type="InterPro" id="IPR042128">
    <property type="entry name" value="NuoE_dom"/>
</dbReference>
<gene>
    <name evidence="10" type="ORF">Cyrtocomes_00230</name>
</gene>
<dbReference type="RefSeq" id="WP_322497372.1">
    <property type="nucleotide sequence ID" value="NZ_JARGYT010000008.1"/>
</dbReference>
<dbReference type="NCBIfam" id="TIGR01958">
    <property type="entry name" value="nuoE_fam"/>
    <property type="match status" value="1"/>
</dbReference>
<dbReference type="CDD" id="cd03064">
    <property type="entry name" value="TRX_Fd_NuoE"/>
    <property type="match status" value="1"/>
</dbReference>
<keyword evidence="6" id="KW-0411">Iron-sulfur</keyword>
<dbReference type="Gene3D" id="1.10.10.1590">
    <property type="entry name" value="NADH-quinone oxidoreductase subunit E"/>
    <property type="match status" value="1"/>
</dbReference>
<comment type="cofactor">
    <cofactor evidence="9">
        <name>[2Fe-2S] cluster</name>
        <dbReference type="ChEBI" id="CHEBI:190135"/>
    </cofactor>
</comment>
<dbReference type="InterPro" id="IPR041921">
    <property type="entry name" value="NuoE_N"/>
</dbReference>
<dbReference type="SUPFAM" id="SSF52833">
    <property type="entry name" value="Thioredoxin-like"/>
    <property type="match status" value="1"/>
</dbReference>
<name>A0ABU5L7K0_9RICK</name>
<dbReference type="EMBL" id="JARGYT010000008">
    <property type="protein sequence ID" value="MDZ5761870.1"/>
    <property type="molecule type" value="Genomic_DNA"/>
</dbReference>
<evidence type="ECO:0000256" key="3">
    <source>
        <dbReference type="ARBA" id="ARBA00022714"/>
    </source>
</evidence>
<dbReference type="PIRSF" id="PIRSF000216">
    <property type="entry name" value="NADH_DH_24kDa"/>
    <property type="match status" value="1"/>
</dbReference>
<evidence type="ECO:0000256" key="6">
    <source>
        <dbReference type="ARBA" id="ARBA00023014"/>
    </source>
</evidence>
<protein>
    <recommendedName>
        <fullName evidence="2">NADH-quinone oxidoreductase subunit E</fullName>
    </recommendedName>
    <alternativeName>
        <fullName evidence="7">NADH dehydrogenase I subunit E</fullName>
    </alternativeName>
    <alternativeName>
        <fullName evidence="8">NDH-1 subunit E</fullName>
    </alternativeName>
</protein>
<evidence type="ECO:0000313" key="10">
    <source>
        <dbReference type="EMBL" id="MDZ5761870.1"/>
    </source>
</evidence>
<evidence type="ECO:0000256" key="5">
    <source>
        <dbReference type="ARBA" id="ARBA00023004"/>
    </source>
</evidence>
<dbReference type="Pfam" id="PF01257">
    <property type="entry name" value="2Fe-2S_thioredx"/>
    <property type="match status" value="1"/>
</dbReference>
<keyword evidence="3" id="KW-0001">2Fe-2S</keyword>
<dbReference type="Gene3D" id="3.40.30.10">
    <property type="entry name" value="Glutaredoxin"/>
    <property type="match status" value="1"/>
</dbReference>
<evidence type="ECO:0000256" key="9">
    <source>
        <dbReference type="ARBA" id="ARBA00034078"/>
    </source>
</evidence>
<evidence type="ECO:0000256" key="8">
    <source>
        <dbReference type="ARBA" id="ARBA00032788"/>
    </source>
</evidence>